<protein>
    <submittedName>
        <fullName evidence="2">Uncharacterized protein</fullName>
    </submittedName>
</protein>
<feature type="compositionally biased region" description="Low complexity" evidence="1">
    <location>
        <begin position="265"/>
        <end position="275"/>
    </location>
</feature>
<feature type="region of interest" description="Disordered" evidence="1">
    <location>
        <begin position="1"/>
        <end position="58"/>
    </location>
</feature>
<feature type="compositionally biased region" description="Polar residues" evidence="1">
    <location>
        <begin position="442"/>
        <end position="453"/>
    </location>
</feature>
<comment type="caution">
    <text evidence="2">The sequence shown here is derived from an EMBL/GenBank/DDBJ whole genome shotgun (WGS) entry which is preliminary data.</text>
</comment>
<accession>A0A8K1CCW7</accession>
<proteinExistence type="predicted"/>
<evidence type="ECO:0000313" key="2">
    <source>
        <dbReference type="EMBL" id="TMW60820.1"/>
    </source>
</evidence>
<dbReference type="OrthoDB" id="59728at2759"/>
<name>A0A8K1CCW7_PYTOL</name>
<keyword evidence="3" id="KW-1185">Reference proteome</keyword>
<feature type="compositionally biased region" description="Pro residues" evidence="1">
    <location>
        <begin position="408"/>
        <end position="417"/>
    </location>
</feature>
<reference evidence="2" key="1">
    <citation type="submission" date="2019-03" db="EMBL/GenBank/DDBJ databases">
        <title>Long read genome sequence of the mycoparasitic Pythium oligandrum ATCC 38472 isolated from sugarbeet rhizosphere.</title>
        <authorList>
            <person name="Gaulin E."/>
        </authorList>
    </citation>
    <scope>NUCLEOTIDE SEQUENCE</scope>
    <source>
        <strain evidence="2">ATCC 38472_TT</strain>
    </source>
</reference>
<feature type="region of interest" description="Disordered" evidence="1">
    <location>
        <begin position="402"/>
        <end position="423"/>
    </location>
</feature>
<dbReference type="Proteomes" id="UP000794436">
    <property type="component" value="Unassembled WGS sequence"/>
</dbReference>
<feature type="region of interest" description="Disordered" evidence="1">
    <location>
        <begin position="435"/>
        <end position="458"/>
    </location>
</feature>
<feature type="compositionally biased region" description="Basic and acidic residues" evidence="1">
    <location>
        <begin position="151"/>
        <end position="192"/>
    </location>
</feature>
<dbReference type="AlphaFoldDB" id="A0A8K1CCW7"/>
<feature type="region of interest" description="Disordered" evidence="1">
    <location>
        <begin position="151"/>
        <end position="302"/>
    </location>
</feature>
<gene>
    <name evidence="2" type="ORF">Poli38472_000862</name>
</gene>
<feature type="compositionally biased region" description="Polar residues" evidence="1">
    <location>
        <begin position="326"/>
        <end position="342"/>
    </location>
</feature>
<sequence>MPPPEKGADSGGNAPPRDFIPKKPDNDGNAKRPTTKAPPDDQAITGSPGRLAPVLSTPGPFPRAHELVAIPVLKPYGHILTHQEKKKQRMPKRKADSWPGSILTDPDVLSLDDEGRFVLCKVCHVHYAVHGGKKPKPVIMNSSFRTRAWEVHKERTNSHRMQKKQDDRARSRHLDEERKESEPPMRPDRIERAPQSTPIVPTPPPPPQPPATRPIPGNRVEAQRFLPPREMSVSRTSAPMDSAYANAESPRRRVFHSEGHMAGRGWPQGQPQGQGENRRHVHARQPLPPPSVQPDRPVNDSEAMTSEQMDGLMRWRNMHDDISRALSSSNKRSLADQYSGSEVSMAEPEDFGGNNERVAKKLKSLNEEYDAKVLRRPEIYCDRRSETYKQYWGTLRDVYGPGNVPVNPTNPNPPPRPSASRTPAQAVRLAAVNAFGKESQEDATTPDDTGSSEDSAKPVVVHDQALVNAIDRLTGMVSRQLTERYTKETSLVLDSLTKLTDAVDTLRVDQNASMDRLINLQEQKLQIMQAMLERKLRKEIVENTTTSVEHTQEM</sequence>
<organism evidence="2 3">
    <name type="scientific">Pythium oligandrum</name>
    <name type="common">Mycoparasitic fungus</name>
    <dbReference type="NCBI Taxonomy" id="41045"/>
    <lineage>
        <taxon>Eukaryota</taxon>
        <taxon>Sar</taxon>
        <taxon>Stramenopiles</taxon>
        <taxon>Oomycota</taxon>
        <taxon>Peronosporomycetes</taxon>
        <taxon>Pythiales</taxon>
        <taxon>Pythiaceae</taxon>
        <taxon>Pythium</taxon>
    </lineage>
</organism>
<dbReference type="EMBL" id="SPLM01000108">
    <property type="protein sequence ID" value="TMW60820.1"/>
    <property type="molecule type" value="Genomic_DNA"/>
</dbReference>
<feature type="compositionally biased region" description="Pro residues" evidence="1">
    <location>
        <begin position="200"/>
        <end position="213"/>
    </location>
</feature>
<feature type="region of interest" description="Disordered" evidence="1">
    <location>
        <begin position="326"/>
        <end position="354"/>
    </location>
</feature>
<feature type="compositionally biased region" description="Basic and acidic residues" evidence="1">
    <location>
        <begin position="249"/>
        <end position="261"/>
    </location>
</feature>
<evidence type="ECO:0000313" key="3">
    <source>
        <dbReference type="Proteomes" id="UP000794436"/>
    </source>
</evidence>
<evidence type="ECO:0000256" key="1">
    <source>
        <dbReference type="SAM" id="MobiDB-lite"/>
    </source>
</evidence>
<feature type="compositionally biased region" description="Basic and acidic residues" evidence="1">
    <location>
        <begin position="19"/>
        <end position="30"/>
    </location>
</feature>